<organism evidence="2 3">
    <name type="scientific">Dreissena polymorpha</name>
    <name type="common">Zebra mussel</name>
    <name type="synonym">Mytilus polymorpha</name>
    <dbReference type="NCBI Taxonomy" id="45954"/>
    <lineage>
        <taxon>Eukaryota</taxon>
        <taxon>Metazoa</taxon>
        <taxon>Spiralia</taxon>
        <taxon>Lophotrochozoa</taxon>
        <taxon>Mollusca</taxon>
        <taxon>Bivalvia</taxon>
        <taxon>Autobranchia</taxon>
        <taxon>Heteroconchia</taxon>
        <taxon>Euheterodonta</taxon>
        <taxon>Imparidentia</taxon>
        <taxon>Neoheterodontei</taxon>
        <taxon>Myida</taxon>
        <taxon>Dreissenoidea</taxon>
        <taxon>Dreissenidae</taxon>
        <taxon>Dreissena</taxon>
    </lineage>
</organism>
<proteinExistence type="predicted"/>
<accession>A0A9D3YB49</accession>
<dbReference type="Proteomes" id="UP000828390">
    <property type="component" value="Unassembled WGS sequence"/>
</dbReference>
<protein>
    <submittedName>
        <fullName evidence="2">Uncharacterized protein</fullName>
    </submittedName>
</protein>
<feature type="compositionally biased region" description="Polar residues" evidence="1">
    <location>
        <begin position="76"/>
        <end position="87"/>
    </location>
</feature>
<dbReference type="EMBL" id="JAIWYP010000016">
    <property type="protein sequence ID" value="KAH3695576.1"/>
    <property type="molecule type" value="Genomic_DNA"/>
</dbReference>
<evidence type="ECO:0000313" key="2">
    <source>
        <dbReference type="EMBL" id="KAH3695576.1"/>
    </source>
</evidence>
<evidence type="ECO:0000313" key="3">
    <source>
        <dbReference type="Proteomes" id="UP000828390"/>
    </source>
</evidence>
<evidence type="ECO:0000256" key="1">
    <source>
        <dbReference type="SAM" id="MobiDB-lite"/>
    </source>
</evidence>
<keyword evidence="3" id="KW-1185">Reference proteome</keyword>
<reference evidence="2" key="2">
    <citation type="submission" date="2020-11" db="EMBL/GenBank/DDBJ databases">
        <authorList>
            <person name="McCartney M.A."/>
            <person name="Auch B."/>
            <person name="Kono T."/>
            <person name="Mallez S."/>
            <person name="Becker A."/>
            <person name="Gohl D.M."/>
            <person name="Silverstein K.A.T."/>
            <person name="Koren S."/>
            <person name="Bechman K.B."/>
            <person name="Herman A."/>
            <person name="Abrahante J.E."/>
            <person name="Garbe J."/>
        </authorList>
    </citation>
    <scope>NUCLEOTIDE SEQUENCE</scope>
    <source>
        <strain evidence="2">Duluth1</strain>
        <tissue evidence="2">Whole animal</tissue>
    </source>
</reference>
<dbReference type="AlphaFoldDB" id="A0A9D3YB49"/>
<sequence length="618" mass="65885">MLISTANQPLGISAIPSPDIKNGQLIGSSKHPSATFDALLATAAEEHKFLQEEQKQPYTEDPLFKSFEIKNQFTNKKVQKRNLSQGQVPYGSPKRPRLESISPSASPNSASMSSKSKTCSLSSISSSGSRSRSPSSSPSSQSNSTSGESGNDSKEKLLKYKTLPTQPMLPAKMIPWSGYDLANGVQQYTLHVLNPNLMKTVQVNKVGCSTAIQSVNPADKTSNSVLSNQKSVIGRITNSSKRNNHSDFTSVYAHSLVTPVSSSKQTSVSNLDQKSPNNKQANVIKVLPKSLVGSQTTTCTVYAQSQGTGNQTQQSAVKYITGLPGQNISTQPGTHHTLPMAIISQSNGVAQLLTFTSASLAGTAGTNSEKITLPSAVSEQISAVNIVPSIKQAVNMTIANNISKYNNLLNSNASLIAPISQSHSYSDSGKQCGSIKSINSNQGLQLSVFQQHLVPMPFRNQNMGSHSSLHNQITANVHSFGSQCEQPSAVIPRPSHSGTPIPRIVTPAPGSATGSVLSDLTMDHRGQIGSQLLIQPNLSQLQNPVTLNAAGQFNTGFHGNHRGLTLVGLHPDQSGDHAIRLQSYQGLASQRLAMYSDQAAAMQPTFHSIYRPGEWNLG</sequence>
<gene>
    <name evidence="2" type="ORF">DPMN_083037</name>
</gene>
<name>A0A9D3YB49_DREPO</name>
<reference evidence="2" key="1">
    <citation type="journal article" date="2019" name="bioRxiv">
        <title>The Genome of the Zebra Mussel, Dreissena polymorpha: A Resource for Invasive Species Research.</title>
        <authorList>
            <person name="McCartney M.A."/>
            <person name="Auch B."/>
            <person name="Kono T."/>
            <person name="Mallez S."/>
            <person name="Zhang Y."/>
            <person name="Obille A."/>
            <person name="Becker A."/>
            <person name="Abrahante J.E."/>
            <person name="Garbe J."/>
            <person name="Badalamenti J.P."/>
            <person name="Herman A."/>
            <person name="Mangelson H."/>
            <person name="Liachko I."/>
            <person name="Sullivan S."/>
            <person name="Sone E.D."/>
            <person name="Koren S."/>
            <person name="Silverstein K.A.T."/>
            <person name="Beckman K.B."/>
            <person name="Gohl D.M."/>
        </authorList>
    </citation>
    <scope>NUCLEOTIDE SEQUENCE</scope>
    <source>
        <strain evidence="2">Duluth1</strain>
        <tissue evidence="2">Whole animal</tissue>
    </source>
</reference>
<feature type="region of interest" description="Disordered" evidence="1">
    <location>
        <begin position="76"/>
        <end position="154"/>
    </location>
</feature>
<feature type="compositionally biased region" description="Low complexity" evidence="1">
    <location>
        <begin position="99"/>
        <end position="149"/>
    </location>
</feature>
<dbReference type="OrthoDB" id="10670429at2759"/>
<comment type="caution">
    <text evidence="2">The sequence shown here is derived from an EMBL/GenBank/DDBJ whole genome shotgun (WGS) entry which is preliminary data.</text>
</comment>